<dbReference type="Proteomes" id="UP001162483">
    <property type="component" value="Unassembled WGS sequence"/>
</dbReference>
<dbReference type="InterPro" id="IPR043406">
    <property type="entry name" value="EPCAM/Trop-2"/>
</dbReference>
<dbReference type="PROSITE" id="PS51162">
    <property type="entry name" value="THYROGLOBULIN_1_2"/>
    <property type="match status" value="1"/>
</dbReference>
<dbReference type="InterPro" id="IPR000716">
    <property type="entry name" value="Thyroglobulin_1"/>
</dbReference>
<dbReference type="PROSITE" id="PS00484">
    <property type="entry name" value="THYROGLOBULIN_1_1"/>
    <property type="match status" value="1"/>
</dbReference>
<dbReference type="SUPFAM" id="SSF57610">
    <property type="entry name" value="Thyroglobulin type-1 domain"/>
    <property type="match status" value="1"/>
</dbReference>
<sequence length="163" mass="17998">MKTSTMLSLAAVLLCFILMGQAQSPNCNCKNLVNAKCAPDGTGQNCDCGIQLGTDVKPVDCNKLVPKCWLMKRESIGTKAGRRVRPVNALVDNDGLYNPDCEDNGTFKARQCNNTDTCWCVNTAGVRRTDKGDKNWKCSELVRTYWVIIEMKRNNTENVPTGS</sequence>
<keyword evidence="6" id="KW-1185">Reference proteome</keyword>
<dbReference type="PANTHER" id="PTHR14168:SF4">
    <property type="entry name" value="EPITHELIAL CELL ADHESION MOLECULE PRECURSOR"/>
    <property type="match status" value="1"/>
</dbReference>
<proteinExistence type="predicted"/>
<feature type="signal peptide" evidence="3">
    <location>
        <begin position="1"/>
        <end position="22"/>
    </location>
</feature>
<feature type="non-terminal residue" evidence="5">
    <location>
        <position position="163"/>
    </location>
</feature>
<keyword evidence="3" id="KW-0732">Signal</keyword>
<organism evidence="5 6">
    <name type="scientific">Staurois parvus</name>
    <dbReference type="NCBI Taxonomy" id="386267"/>
    <lineage>
        <taxon>Eukaryota</taxon>
        <taxon>Metazoa</taxon>
        <taxon>Chordata</taxon>
        <taxon>Craniata</taxon>
        <taxon>Vertebrata</taxon>
        <taxon>Euteleostomi</taxon>
        <taxon>Amphibia</taxon>
        <taxon>Batrachia</taxon>
        <taxon>Anura</taxon>
        <taxon>Neobatrachia</taxon>
        <taxon>Ranoidea</taxon>
        <taxon>Ranidae</taxon>
        <taxon>Staurois</taxon>
    </lineage>
</organism>
<protein>
    <recommendedName>
        <fullName evidence="4">Thyroglobulin type-1 domain-containing protein</fullName>
    </recommendedName>
</protein>
<evidence type="ECO:0000256" key="1">
    <source>
        <dbReference type="ARBA" id="ARBA00023157"/>
    </source>
</evidence>
<accession>A0ABN9HPQ4</accession>
<dbReference type="InterPro" id="IPR036857">
    <property type="entry name" value="Thyroglobulin_1_sf"/>
</dbReference>
<evidence type="ECO:0000256" key="2">
    <source>
        <dbReference type="PROSITE-ProRule" id="PRU00500"/>
    </source>
</evidence>
<feature type="domain" description="Thyroglobulin type-1" evidence="4">
    <location>
        <begin position="65"/>
        <end position="138"/>
    </location>
</feature>
<evidence type="ECO:0000313" key="5">
    <source>
        <dbReference type="EMBL" id="CAI9622581.1"/>
    </source>
</evidence>
<reference evidence="5" key="1">
    <citation type="submission" date="2023-05" db="EMBL/GenBank/DDBJ databases">
        <authorList>
            <person name="Stuckert A."/>
        </authorList>
    </citation>
    <scope>NUCLEOTIDE SEQUENCE</scope>
</reference>
<dbReference type="EMBL" id="CATNWA010021415">
    <property type="protein sequence ID" value="CAI9622581.1"/>
    <property type="molecule type" value="Genomic_DNA"/>
</dbReference>
<comment type="caution">
    <text evidence="2">Lacks conserved residue(s) required for the propagation of feature annotation.</text>
</comment>
<dbReference type="SMART" id="SM00211">
    <property type="entry name" value="TY"/>
    <property type="match status" value="1"/>
</dbReference>
<gene>
    <name evidence="5" type="ORF">SPARVUS_LOCUS16313013</name>
</gene>
<feature type="chain" id="PRO_5046805443" description="Thyroglobulin type-1 domain-containing protein" evidence="3">
    <location>
        <begin position="23"/>
        <end position="163"/>
    </location>
</feature>
<evidence type="ECO:0000259" key="4">
    <source>
        <dbReference type="PROSITE" id="PS51162"/>
    </source>
</evidence>
<name>A0ABN9HPQ4_9NEOB</name>
<dbReference type="Pfam" id="PF00086">
    <property type="entry name" value="Thyroglobulin_1"/>
    <property type="match status" value="1"/>
</dbReference>
<evidence type="ECO:0000256" key="3">
    <source>
        <dbReference type="SAM" id="SignalP"/>
    </source>
</evidence>
<evidence type="ECO:0000313" key="6">
    <source>
        <dbReference type="Proteomes" id="UP001162483"/>
    </source>
</evidence>
<comment type="caution">
    <text evidence="5">The sequence shown here is derived from an EMBL/GenBank/DDBJ whole genome shotgun (WGS) entry which is preliminary data.</text>
</comment>
<dbReference type="PANTHER" id="PTHR14168">
    <property type="entry name" value="TUMOR-ASSOCIATED CALCIUM SIGNAL TRANSDUCER"/>
    <property type="match status" value="1"/>
</dbReference>
<keyword evidence="1" id="KW-1015">Disulfide bond</keyword>
<dbReference type="CDD" id="cd00191">
    <property type="entry name" value="TY"/>
    <property type="match status" value="1"/>
</dbReference>
<dbReference type="Gene3D" id="4.10.800.10">
    <property type="entry name" value="Thyroglobulin type-1"/>
    <property type="match status" value="1"/>
</dbReference>